<dbReference type="InterPro" id="IPR050390">
    <property type="entry name" value="C5-Methyltransferase"/>
</dbReference>
<gene>
    <name evidence="8" type="ORF">HF838_23405</name>
</gene>
<evidence type="ECO:0000313" key="8">
    <source>
        <dbReference type="EMBL" id="NMF01150.1"/>
    </source>
</evidence>
<comment type="caution">
    <text evidence="8">The sequence shown here is derived from an EMBL/GenBank/DDBJ whole genome shotgun (WGS) entry which is preliminary data.</text>
</comment>
<keyword evidence="1 5" id="KW-0489">Methyltransferase</keyword>
<protein>
    <recommendedName>
        <fullName evidence="7">Cytosine-specific methyltransferase</fullName>
        <ecNumber evidence="7">2.1.1.37</ecNumber>
    </recommendedName>
</protein>
<dbReference type="SUPFAM" id="SSF53335">
    <property type="entry name" value="S-adenosyl-L-methionine-dependent methyltransferases"/>
    <property type="match status" value="1"/>
</dbReference>
<dbReference type="EC" id="2.1.1.37" evidence="7"/>
<dbReference type="Pfam" id="PF00145">
    <property type="entry name" value="DNA_methylase"/>
    <property type="match status" value="1"/>
</dbReference>
<evidence type="ECO:0000256" key="3">
    <source>
        <dbReference type="ARBA" id="ARBA00022691"/>
    </source>
</evidence>
<dbReference type="PANTHER" id="PTHR10629">
    <property type="entry name" value="CYTOSINE-SPECIFIC METHYLTRANSFERASE"/>
    <property type="match status" value="1"/>
</dbReference>
<dbReference type="EMBL" id="JABAGO010000068">
    <property type="protein sequence ID" value="NMF01150.1"/>
    <property type="molecule type" value="Genomic_DNA"/>
</dbReference>
<evidence type="ECO:0000256" key="2">
    <source>
        <dbReference type="ARBA" id="ARBA00022679"/>
    </source>
</evidence>
<feature type="active site" evidence="5">
    <location>
        <position position="82"/>
    </location>
</feature>
<dbReference type="GO" id="GO:0009307">
    <property type="term" value="P:DNA restriction-modification system"/>
    <property type="evidence" value="ECO:0007669"/>
    <property type="project" value="UniProtKB-KW"/>
</dbReference>
<dbReference type="GO" id="GO:0003886">
    <property type="term" value="F:DNA (cytosine-5-)-methyltransferase activity"/>
    <property type="evidence" value="ECO:0007669"/>
    <property type="project" value="UniProtKB-EC"/>
</dbReference>
<evidence type="ECO:0000256" key="7">
    <source>
        <dbReference type="RuleBase" id="RU000417"/>
    </source>
</evidence>
<dbReference type="PRINTS" id="PR00105">
    <property type="entry name" value="C5METTRFRASE"/>
</dbReference>
<keyword evidence="2 5" id="KW-0808">Transferase</keyword>
<sequence>MHRHTAIDLFCGAGGVTEALKQYFDILCAIEFDPIIAKTYALNHSDNHLIEQDIRTISKEHWLSFTKIKPGELDLLVGTPPCQGFSRHSRKKIRENKDGRNKLIMEVFKVANLFQPKFILFENVDNIINFEMFHLFLDAIINLNNNGYKRFSKRPSYHVRFEIVDASNYEVPQKRKRLILIAKRIDQFPNTAATLSFSPKSVPVIKDPLAIWPEKRISTELGKYLGMFNLKPLAAGETDPDDELHTAGNLSELNLKRIKATPQDGGSRDAWPEELLLDCHKKSNVSYKDVYGRMDSKSYAPTITCGCTKYSKGRFGHPTQDRAISLREAALIQTFPLNYQFTGNIEGIPYKGSKENIATQIGNAVPVNLAKAFVKEIANHLDKEKGYHKS</sequence>
<dbReference type="RefSeq" id="WP_168976587.1">
    <property type="nucleotide sequence ID" value="NZ_JABAGO010000068.1"/>
</dbReference>
<evidence type="ECO:0000256" key="4">
    <source>
        <dbReference type="ARBA" id="ARBA00022747"/>
    </source>
</evidence>
<dbReference type="GO" id="GO:0032259">
    <property type="term" value="P:methylation"/>
    <property type="evidence" value="ECO:0007669"/>
    <property type="project" value="UniProtKB-KW"/>
</dbReference>
<comment type="similarity">
    <text evidence="5 6">Belongs to the class I-like SAM-binding methyltransferase superfamily. C5-methyltransferase family.</text>
</comment>
<dbReference type="Gene3D" id="3.40.50.150">
    <property type="entry name" value="Vaccinia Virus protein VP39"/>
    <property type="match status" value="1"/>
</dbReference>
<dbReference type="PROSITE" id="PS00094">
    <property type="entry name" value="C5_MTASE_1"/>
    <property type="match status" value="1"/>
</dbReference>
<organism evidence="8 9">
    <name type="scientific">Aneurinibacillus aneurinilyticus</name>
    <name type="common">Bacillus aneurinolyticus</name>
    <dbReference type="NCBI Taxonomy" id="1391"/>
    <lineage>
        <taxon>Bacteria</taxon>
        <taxon>Bacillati</taxon>
        <taxon>Bacillota</taxon>
        <taxon>Bacilli</taxon>
        <taxon>Bacillales</taxon>
        <taxon>Paenibacillaceae</taxon>
        <taxon>Aneurinibacillus group</taxon>
        <taxon>Aneurinibacillus</taxon>
    </lineage>
</organism>
<comment type="catalytic activity">
    <reaction evidence="7">
        <text>a 2'-deoxycytidine in DNA + S-adenosyl-L-methionine = a 5-methyl-2'-deoxycytidine in DNA + S-adenosyl-L-homocysteine + H(+)</text>
        <dbReference type="Rhea" id="RHEA:13681"/>
        <dbReference type="Rhea" id="RHEA-COMP:11369"/>
        <dbReference type="Rhea" id="RHEA-COMP:11370"/>
        <dbReference type="ChEBI" id="CHEBI:15378"/>
        <dbReference type="ChEBI" id="CHEBI:57856"/>
        <dbReference type="ChEBI" id="CHEBI:59789"/>
        <dbReference type="ChEBI" id="CHEBI:85452"/>
        <dbReference type="ChEBI" id="CHEBI:85454"/>
        <dbReference type="EC" id="2.1.1.37"/>
    </reaction>
</comment>
<name>A0A848D2Z4_ANEAE</name>
<keyword evidence="3 5" id="KW-0949">S-adenosyl-L-methionine</keyword>
<dbReference type="GO" id="GO:0044027">
    <property type="term" value="P:negative regulation of gene expression via chromosomal CpG island methylation"/>
    <property type="evidence" value="ECO:0007669"/>
    <property type="project" value="TreeGrafter"/>
</dbReference>
<evidence type="ECO:0000256" key="5">
    <source>
        <dbReference type="PROSITE-ProRule" id="PRU01016"/>
    </source>
</evidence>
<dbReference type="PANTHER" id="PTHR10629:SF52">
    <property type="entry name" value="DNA (CYTOSINE-5)-METHYLTRANSFERASE 1"/>
    <property type="match status" value="1"/>
</dbReference>
<dbReference type="Proteomes" id="UP000561326">
    <property type="component" value="Unassembled WGS sequence"/>
</dbReference>
<dbReference type="Gene3D" id="3.90.120.10">
    <property type="entry name" value="DNA Methylase, subunit A, domain 2"/>
    <property type="match status" value="1"/>
</dbReference>
<keyword evidence="4" id="KW-0680">Restriction system</keyword>
<dbReference type="AlphaFoldDB" id="A0A848D2Z4"/>
<proteinExistence type="inferred from homology"/>
<dbReference type="PROSITE" id="PS51679">
    <property type="entry name" value="SAM_MT_C5"/>
    <property type="match status" value="1"/>
</dbReference>
<dbReference type="InterPro" id="IPR018117">
    <property type="entry name" value="C5_DNA_meth_AS"/>
</dbReference>
<dbReference type="InterPro" id="IPR029063">
    <property type="entry name" value="SAM-dependent_MTases_sf"/>
</dbReference>
<accession>A0A848D2Z4</accession>
<dbReference type="InterPro" id="IPR001525">
    <property type="entry name" value="C5_MeTfrase"/>
</dbReference>
<evidence type="ECO:0000256" key="1">
    <source>
        <dbReference type="ARBA" id="ARBA00022603"/>
    </source>
</evidence>
<dbReference type="GO" id="GO:0003677">
    <property type="term" value="F:DNA binding"/>
    <property type="evidence" value="ECO:0007669"/>
    <property type="project" value="TreeGrafter"/>
</dbReference>
<reference evidence="8 9" key="1">
    <citation type="submission" date="2020-04" db="EMBL/GenBank/DDBJ databases">
        <authorList>
            <person name="Hitch T.C.A."/>
            <person name="Wylensek D."/>
            <person name="Clavel T."/>
        </authorList>
    </citation>
    <scope>NUCLEOTIDE SEQUENCE [LARGE SCALE GENOMIC DNA]</scope>
    <source>
        <strain evidence="8 9">WB01_D5_05</strain>
    </source>
</reference>
<dbReference type="NCBIfam" id="TIGR00675">
    <property type="entry name" value="dcm"/>
    <property type="match status" value="1"/>
</dbReference>
<evidence type="ECO:0000313" key="9">
    <source>
        <dbReference type="Proteomes" id="UP000561326"/>
    </source>
</evidence>
<evidence type="ECO:0000256" key="6">
    <source>
        <dbReference type="RuleBase" id="RU000416"/>
    </source>
</evidence>